<accession>A0ABX7B1S8</accession>
<protein>
    <submittedName>
        <fullName evidence="1">Uncharacterized protein</fullName>
    </submittedName>
</protein>
<keyword evidence="2" id="KW-1185">Reference proteome</keyword>
<organism evidence="1 2">
    <name type="scientific">Skermanella cutis</name>
    <dbReference type="NCBI Taxonomy" id="2775420"/>
    <lineage>
        <taxon>Bacteria</taxon>
        <taxon>Pseudomonadati</taxon>
        <taxon>Pseudomonadota</taxon>
        <taxon>Alphaproteobacteria</taxon>
        <taxon>Rhodospirillales</taxon>
        <taxon>Azospirillaceae</taxon>
        <taxon>Skermanella</taxon>
    </lineage>
</organism>
<gene>
    <name evidence="1" type="ORF">IGS68_16150</name>
</gene>
<dbReference type="RefSeq" id="WP_201071130.1">
    <property type="nucleotide sequence ID" value="NZ_CP067420.1"/>
</dbReference>
<dbReference type="EMBL" id="CP067420">
    <property type="protein sequence ID" value="QQP87629.1"/>
    <property type="molecule type" value="Genomic_DNA"/>
</dbReference>
<dbReference type="Proteomes" id="UP000595197">
    <property type="component" value="Chromosome"/>
</dbReference>
<evidence type="ECO:0000313" key="2">
    <source>
        <dbReference type="Proteomes" id="UP000595197"/>
    </source>
</evidence>
<reference evidence="1" key="1">
    <citation type="submission" date="2021-02" db="EMBL/GenBank/DDBJ databases">
        <title>Skermanella TT6 skin isolate.</title>
        <authorList>
            <person name="Lee K."/>
            <person name="Ganzorig M."/>
        </authorList>
    </citation>
    <scope>NUCLEOTIDE SEQUENCE</scope>
    <source>
        <strain evidence="1">TT6</strain>
    </source>
</reference>
<sequence>MNHHLQPASINSAIRNARLLCYEAGPQPSFDKPTFQMAMDMAYRLDDLLCGSKMPRFAD</sequence>
<name>A0ABX7B1S8_9PROT</name>
<evidence type="ECO:0000313" key="1">
    <source>
        <dbReference type="EMBL" id="QQP87629.1"/>
    </source>
</evidence>
<proteinExistence type="predicted"/>